<dbReference type="AlphaFoldDB" id="A0A1I5M6R0"/>
<evidence type="ECO:0000313" key="2">
    <source>
        <dbReference type="Proteomes" id="UP000199356"/>
    </source>
</evidence>
<reference evidence="1 2" key="1">
    <citation type="submission" date="2016-10" db="EMBL/GenBank/DDBJ databases">
        <authorList>
            <person name="de Groot N.N."/>
        </authorList>
    </citation>
    <scope>NUCLEOTIDE SEQUENCE [LARGE SCALE GENOMIC DNA]</scope>
    <source>
        <strain evidence="1 2">DSM 19547</strain>
    </source>
</reference>
<organism evidence="1 2">
    <name type="scientific">Tranquillimonas alkanivorans</name>
    <dbReference type="NCBI Taxonomy" id="441119"/>
    <lineage>
        <taxon>Bacteria</taxon>
        <taxon>Pseudomonadati</taxon>
        <taxon>Pseudomonadota</taxon>
        <taxon>Alphaproteobacteria</taxon>
        <taxon>Rhodobacterales</taxon>
        <taxon>Roseobacteraceae</taxon>
        <taxon>Tranquillimonas</taxon>
    </lineage>
</organism>
<gene>
    <name evidence="1" type="ORF">SAMN04488047_102124</name>
</gene>
<name>A0A1I5M6R0_9RHOB</name>
<dbReference type="STRING" id="441119.SAMN04488047_102124"/>
<dbReference type="Proteomes" id="UP000199356">
    <property type="component" value="Unassembled WGS sequence"/>
</dbReference>
<keyword evidence="2" id="KW-1185">Reference proteome</keyword>
<protein>
    <submittedName>
        <fullName evidence="1">Uncharacterized protein, contains GYD domain</fullName>
    </submittedName>
</protein>
<evidence type="ECO:0000313" key="1">
    <source>
        <dbReference type="EMBL" id="SFP05190.1"/>
    </source>
</evidence>
<sequence>MPYYLFKGRYTTQAYKALVDTPQDRTAAGTAVVEAAGGKLHNLFFCFGKEDVIALIEMPDDQAMAAAAMTLAASGAFAGGSTTKLLTAQEAKAAMEAAQTVAKSYTPVTG</sequence>
<accession>A0A1I5M6R0</accession>
<dbReference type="InterPro" id="IPR014845">
    <property type="entry name" value="GYD/TTHA1554"/>
</dbReference>
<dbReference type="RefSeq" id="WP_093418143.1">
    <property type="nucleotide sequence ID" value="NZ_FOXA01000002.1"/>
</dbReference>
<dbReference type="EMBL" id="FOXA01000002">
    <property type="protein sequence ID" value="SFP05190.1"/>
    <property type="molecule type" value="Genomic_DNA"/>
</dbReference>
<dbReference type="Pfam" id="PF08734">
    <property type="entry name" value="GYD"/>
    <property type="match status" value="1"/>
</dbReference>
<proteinExistence type="predicted"/>